<comment type="subcellular location">
    <subcellularLocation>
        <location evidence="12">Cytoplasm</location>
    </subcellularLocation>
</comment>
<comment type="similarity">
    <text evidence="3 12">Belongs to the MnmG family.</text>
</comment>
<dbReference type="HAMAP" id="MF_00129">
    <property type="entry name" value="MnmG_GidA"/>
    <property type="match status" value="1"/>
</dbReference>
<evidence type="ECO:0000256" key="11">
    <source>
        <dbReference type="ARBA" id="ARBA00031800"/>
    </source>
</evidence>
<dbReference type="Gene3D" id="1.10.10.1800">
    <property type="entry name" value="tRNA uridine 5-carboxymethylaminomethyl modification enzyme MnmG/GidA"/>
    <property type="match status" value="1"/>
</dbReference>
<dbReference type="PANTHER" id="PTHR11806">
    <property type="entry name" value="GLUCOSE INHIBITED DIVISION PROTEIN A"/>
    <property type="match status" value="1"/>
</dbReference>
<keyword evidence="7 12" id="KW-0819">tRNA processing</keyword>
<keyword evidence="6 12" id="KW-0285">Flavoprotein</keyword>
<comment type="caution">
    <text evidence="15">The sequence shown here is derived from an EMBL/GenBank/DDBJ whole genome shotgun (WGS) entry which is preliminary data.</text>
</comment>
<dbReference type="NCBIfam" id="TIGR00136">
    <property type="entry name" value="mnmG_gidA"/>
    <property type="match status" value="1"/>
</dbReference>
<evidence type="ECO:0000256" key="13">
    <source>
        <dbReference type="SAM" id="MobiDB-lite"/>
    </source>
</evidence>
<dbReference type="InterPro" id="IPR047001">
    <property type="entry name" value="MnmG_C_subdom"/>
</dbReference>
<evidence type="ECO:0000256" key="6">
    <source>
        <dbReference type="ARBA" id="ARBA00022630"/>
    </source>
</evidence>
<dbReference type="GO" id="GO:0002098">
    <property type="term" value="P:tRNA wobble uridine modification"/>
    <property type="evidence" value="ECO:0007669"/>
    <property type="project" value="InterPro"/>
</dbReference>
<dbReference type="GO" id="GO:0005829">
    <property type="term" value="C:cytosol"/>
    <property type="evidence" value="ECO:0007669"/>
    <property type="project" value="TreeGrafter"/>
</dbReference>
<dbReference type="GO" id="GO:0030488">
    <property type="term" value="P:tRNA methylation"/>
    <property type="evidence" value="ECO:0007669"/>
    <property type="project" value="TreeGrafter"/>
</dbReference>
<feature type="binding site" evidence="12">
    <location>
        <begin position="14"/>
        <end position="19"/>
    </location>
    <ligand>
        <name>FAD</name>
        <dbReference type="ChEBI" id="CHEBI:57692"/>
    </ligand>
</feature>
<feature type="binding site" evidence="12">
    <location>
        <begin position="275"/>
        <end position="289"/>
    </location>
    <ligand>
        <name>NAD(+)</name>
        <dbReference type="ChEBI" id="CHEBI:57540"/>
    </ligand>
</feature>
<evidence type="ECO:0000259" key="14">
    <source>
        <dbReference type="SMART" id="SM01228"/>
    </source>
</evidence>
<dbReference type="Gene3D" id="1.10.150.570">
    <property type="entry name" value="GidA associated domain, C-terminal subdomain"/>
    <property type="match status" value="1"/>
</dbReference>
<evidence type="ECO:0000256" key="1">
    <source>
        <dbReference type="ARBA" id="ARBA00001974"/>
    </source>
</evidence>
<dbReference type="FunFam" id="3.50.50.60:FF:000002">
    <property type="entry name" value="tRNA uridine 5-carboxymethylaminomethyl modification enzyme MnmG"/>
    <property type="match status" value="1"/>
</dbReference>
<dbReference type="RefSeq" id="WP_005674416.1">
    <property type="nucleotide sequence ID" value="NZ_CP146288.1"/>
</dbReference>
<evidence type="ECO:0000256" key="12">
    <source>
        <dbReference type="HAMAP-Rule" id="MF_00129"/>
    </source>
</evidence>
<name>E7RZC7_9BURK</name>
<dbReference type="STRING" id="887898.HMPREF0551_2041"/>
<comment type="caution">
    <text evidence="12">Lacks conserved residue(s) required for the propagation of feature annotation.</text>
</comment>
<keyword evidence="8 12" id="KW-0274">FAD</keyword>
<dbReference type="InterPro" id="IPR036188">
    <property type="entry name" value="FAD/NAD-bd_sf"/>
</dbReference>
<dbReference type="Pfam" id="PF13932">
    <property type="entry name" value="SAM_GIDA_C"/>
    <property type="match status" value="1"/>
</dbReference>
<dbReference type="EMBL" id="AEQP01000022">
    <property type="protein sequence ID" value="EFV93926.1"/>
    <property type="molecule type" value="Genomic_DNA"/>
</dbReference>
<evidence type="ECO:0000256" key="8">
    <source>
        <dbReference type="ARBA" id="ARBA00022827"/>
    </source>
</evidence>
<feature type="region of interest" description="Disordered" evidence="13">
    <location>
        <begin position="651"/>
        <end position="680"/>
    </location>
</feature>
<dbReference type="Gene3D" id="3.50.50.60">
    <property type="entry name" value="FAD/NAD(P)-binding domain"/>
    <property type="match status" value="2"/>
</dbReference>
<dbReference type="InterPro" id="IPR002218">
    <property type="entry name" value="MnmG-rel"/>
</dbReference>
<dbReference type="InterPro" id="IPR004416">
    <property type="entry name" value="MnmG"/>
</dbReference>
<evidence type="ECO:0000256" key="2">
    <source>
        <dbReference type="ARBA" id="ARBA00003717"/>
    </source>
</evidence>
<dbReference type="SMART" id="SM01228">
    <property type="entry name" value="GIDA_assoc_3"/>
    <property type="match status" value="1"/>
</dbReference>
<comment type="cofactor">
    <cofactor evidence="1 12">
        <name>FAD</name>
        <dbReference type="ChEBI" id="CHEBI:57692"/>
    </cofactor>
</comment>
<protein>
    <recommendedName>
        <fullName evidence="4 12">tRNA uridine 5-carboxymethylaminomethyl modification enzyme MnmG</fullName>
    </recommendedName>
    <alternativeName>
        <fullName evidence="11 12">Glucose-inhibited division protein A</fullName>
    </alternativeName>
</protein>
<evidence type="ECO:0000313" key="15">
    <source>
        <dbReference type="EMBL" id="EFV93926.1"/>
    </source>
</evidence>
<dbReference type="PROSITE" id="PS01281">
    <property type="entry name" value="GIDA_2"/>
    <property type="match status" value="1"/>
</dbReference>
<comment type="subunit">
    <text evidence="10 12">Homodimer. Heterotetramer of two MnmE and two MnmG subunits.</text>
</comment>
<dbReference type="Pfam" id="PF21680">
    <property type="entry name" value="GIDA_C_1st"/>
    <property type="match status" value="1"/>
</dbReference>
<feature type="compositionally biased region" description="Low complexity" evidence="13">
    <location>
        <begin position="508"/>
        <end position="525"/>
    </location>
</feature>
<dbReference type="InterPro" id="IPR020595">
    <property type="entry name" value="MnmG-rel_CS"/>
</dbReference>
<evidence type="ECO:0000256" key="3">
    <source>
        <dbReference type="ARBA" id="ARBA00007653"/>
    </source>
</evidence>
<gene>
    <name evidence="12" type="primary">mnmG</name>
    <name evidence="12" type="synonym">gidA</name>
    <name evidence="15" type="ORF">HMPREF0551_2041</name>
</gene>
<dbReference type="Pfam" id="PF01134">
    <property type="entry name" value="GIDA"/>
    <property type="match status" value="1"/>
</dbReference>
<dbReference type="AlphaFoldDB" id="E7RZC7"/>
<dbReference type="PROSITE" id="PS01280">
    <property type="entry name" value="GIDA_1"/>
    <property type="match status" value="1"/>
</dbReference>
<feature type="domain" description="tRNA uridine 5-carboxymethylaminomethyl modification enzyme C-terminal subdomain" evidence="14">
    <location>
        <begin position="572"/>
        <end position="643"/>
    </location>
</feature>
<keyword evidence="5 12" id="KW-0963">Cytoplasm</keyword>
<dbReference type="InterPro" id="IPR026904">
    <property type="entry name" value="MnmG_C"/>
</dbReference>
<feature type="region of interest" description="Disordered" evidence="13">
    <location>
        <begin position="497"/>
        <end position="532"/>
    </location>
</feature>
<organism evidence="15 16">
    <name type="scientific">Lautropia mirabilis ATCC 51599</name>
    <dbReference type="NCBI Taxonomy" id="887898"/>
    <lineage>
        <taxon>Bacteria</taxon>
        <taxon>Pseudomonadati</taxon>
        <taxon>Pseudomonadota</taxon>
        <taxon>Betaproteobacteria</taxon>
        <taxon>Burkholderiales</taxon>
        <taxon>Burkholderiaceae</taxon>
        <taxon>Lautropia</taxon>
    </lineage>
</organism>
<dbReference type="HOGENOM" id="CLU_007831_2_2_4"/>
<comment type="function">
    <text evidence="2 12">NAD-binding protein involved in the addition of a carboxymethylaminomethyl (cmnm) group at the wobble position (U34) of certain tRNAs, forming tRNA-cmnm(5)s(2)U34.</text>
</comment>
<sequence length="680" mass="74016">MSTHPEIFDVIVVGGGHAGTEASLVAARTGAKTLLLSHNLDTLGQMSCNPSIGGIGKGHLVKEVDALGGVMAVATDHAGIQFRILNASKGPAVRATRAQADRVLYRQAIRQALENQPNMTLFQQAVDDLLLEGDRVVGVITQLGIQFRAKAVVLTAGTFLNGKVHVGLDNYEAGRAADPSAKTLAARLRELALPQGRLKTGTPPRIDGKTIDYSRLGIQPGDLDPVPVFSFIGCADQHPRQLPCWITHTNARTHEIIRQALDRSPLFTGVIEGVGPRYCPSIEDKIHRFADKDSHQIYLEPEGLQTHEIYPNGISTSLPFDTQLAVVHSMVGLEKAHILRPGYAIEYDYFDPRGLKPGLETRQIQGLFFAGQINGTTGYEEAAAQGLLAGLNAARQVQGKEPWVPRRDQAYMGVMLDDLLTQGVQEPYRMFTSRAEYRLSLREDNADLRLTELGRQMGCVDDVRWQAFTSKQEAIEREIAHMRATLANPQVLARLQTPQGTTQAAEEAQGASPSAPQAPAAPQGQNGTSKHSLHDLLKRPDVSLAQLASLMPEEFAEVQADPRVAEQVEIQIKYQGYIDRQKLEVQRMAQQEATPIPADLDYTQISGLSNEVRQKLIAQRPQTIGQAGRIPGMTPAAVSLLLVHLKKRRKVASATEQRTPTQPEASTSDAAASQPQGDSA</sequence>
<dbReference type="eggNOG" id="COG0445">
    <property type="taxonomic scope" value="Bacteria"/>
</dbReference>
<dbReference type="SUPFAM" id="SSF51905">
    <property type="entry name" value="FAD/NAD(P)-binding domain"/>
    <property type="match status" value="1"/>
</dbReference>
<feature type="compositionally biased region" description="Polar residues" evidence="13">
    <location>
        <begin position="654"/>
        <end position="680"/>
    </location>
</feature>
<evidence type="ECO:0000256" key="5">
    <source>
        <dbReference type="ARBA" id="ARBA00022490"/>
    </source>
</evidence>
<accession>E7RZC7</accession>
<proteinExistence type="inferred from homology"/>
<evidence type="ECO:0000256" key="10">
    <source>
        <dbReference type="ARBA" id="ARBA00025948"/>
    </source>
</evidence>
<keyword evidence="9 12" id="KW-0520">NAD</keyword>
<evidence type="ECO:0000256" key="7">
    <source>
        <dbReference type="ARBA" id="ARBA00022694"/>
    </source>
</evidence>
<dbReference type="FunFam" id="1.10.150.570:FF:000001">
    <property type="entry name" value="tRNA uridine 5-carboxymethylaminomethyl modification enzyme MnmG"/>
    <property type="match status" value="1"/>
</dbReference>
<dbReference type="InterPro" id="IPR040131">
    <property type="entry name" value="MnmG_N"/>
</dbReference>
<evidence type="ECO:0000256" key="9">
    <source>
        <dbReference type="ARBA" id="ARBA00023027"/>
    </source>
</evidence>
<evidence type="ECO:0000313" key="16">
    <source>
        <dbReference type="Proteomes" id="UP000011021"/>
    </source>
</evidence>
<reference evidence="15 16" key="1">
    <citation type="submission" date="2010-12" db="EMBL/GenBank/DDBJ databases">
        <authorList>
            <person name="Muzny D."/>
            <person name="Qin X."/>
            <person name="Deng J."/>
            <person name="Jiang H."/>
            <person name="Liu Y."/>
            <person name="Qu J."/>
            <person name="Song X.-Z."/>
            <person name="Zhang L."/>
            <person name="Thornton R."/>
            <person name="Coyle M."/>
            <person name="Francisco L."/>
            <person name="Jackson L."/>
            <person name="Javaid M."/>
            <person name="Korchina V."/>
            <person name="Kovar C."/>
            <person name="Mata R."/>
            <person name="Mathew T."/>
            <person name="Ngo R."/>
            <person name="Nguyen L."/>
            <person name="Nguyen N."/>
            <person name="Okwuonu G."/>
            <person name="Ongeri F."/>
            <person name="Pham C."/>
            <person name="Simmons D."/>
            <person name="Wilczek-Boney K."/>
            <person name="Hale W."/>
            <person name="Jakkamsetti A."/>
            <person name="Pham P."/>
            <person name="Ruth R."/>
            <person name="San Lucas F."/>
            <person name="Warren J."/>
            <person name="Zhang J."/>
            <person name="Zhao Z."/>
            <person name="Zhou C."/>
            <person name="Zhu D."/>
            <person name="Lee S."/>
            <person name="Bess C."/>
            <person name="Blankenburg K."/>
            <person name="Forbes L."/>
            <person name="Fu Q."/>
            <person name="Gubbala S."/>
            <person name="Hirani K."/>
            <person name="Jayaseelan J.C."/>
            <person name="Lara F."/>
            <person name="Munidasa M."/>
            <person name="Palculict T."/>
            <person name="Patil S."/>
            <person name="Pu L.-L."/>
            <person name="Saada N."/>
            <person name="Tang L."/>
            <person name="Weissenberger G."/>
            <person name="Zhu Y."/>
            <person name="Hemphill L."/>
            <person name="Shang Y."/>
            <person name="Youmans B."/>
            <person name="Ayvaz T."/>
            <person name="Ross M."/>
            <person name="Santibanez J."/>
            <person name="Aqrawi P."/>
            <person name="Gross S."/>
            <person name="Joshi V."/>
            <person name="Fowler G."/>
            <person name="Nazareth L."/>
            <person name="Reid J."/>
            <person name="Worley K."/>
            <person name="Petrosino J."/>
            <person name="Highlander S."/>
            <person name="Gibbs R."/>
        </authorList>
    </citation>
    <scope>NUCLEOTIDE SEQUENCE [LARGE SCALE GENOMIC DNA]</scope>
    <source>
        <strain evidence="15 16">ATCC 51599</strain>
    </source>
</reference>
<dbReference type="PANTHER" id="PTHR11806:SF0">
    <property type="entry name" value="PROTEIN MTO1 HOMOLOG, MITOCHONDRIAL"/>
    <property type="match status" value="1"/>
</dbReference>
<dbReference type="FunFam" id="3.50.50.60:FF:000010">
    <property type="entry name" value="tRNA uridine 5-carboxymethylaminomethyl modification enzyme MnmG"/>
    <property type="match status" value="1"/>
</dbReference>
<dbReference type="InterPro" id="IPR049312">
    <property type="entry name" value="GIDA_C_N"/>
</dbReference>
<dbReference type="Proteomes" id="UP000011021">
    <property type="component" value="Unassembled WGS sequence"/>
</dbReference>
<dbReference type="InterPro" id="IPR044920">
    <property type="entry name" value="MnmG_C_subdom_sf"/>
</dbReference>
<keyword evidence="16" id="KW-1185">Reference proteome</keyword>
<evidence type="ECO:0000256" key="4">
    <source>
        <dbReference type="ARBA" id="ARBA00020461"/>
    </source>
</evidence>
<dbReference type="GO" id="GO:0050660">
    <property type="term" value="F:flavin adenine dinucleotide binding"/>
    <property type="evidence" value="ECO:0007669"/>
    <property type="project" value="UniProtKB-UniRule"/>
</dbReference>